<dbReference type="Proteomes" id="UP000324222">
    <property type="component" value="Unassembled WGS sequence"/>
</dbReference>
<accession>A0A5B7E5L5</accession>
<evidence type="ECO:0000313" key="2">
    <source>
        <dbReference type="Proteomes" id="UP000324222"/>
    </source>
</evidence>
<evidence type="ECO:0000313" key="1">
    <source>
        <dbReference type="EMBL" id="MPC28699.1"/>
    </source>
</evidence>
<name>A0A5B7E5L5_PORTR</name>
<dbReference type="AlphaFoldDB" id="A0A5B7E5L5"/>
<protein>
    <submittedName>
        <fullName evidence="1">Uncharacterized protein</fullName>
    </submittedName>
</protein>
<proteinExistence type="predicted"/>
<organism evidence="1 2">
    <name type="scientific">Portunus trituberculatus</name>
    <name type="common">Swimming crab</name>
    <name type="synonym">Neptunus trituberculatus</name>
    <dbReference type="NCBI Taxonomy" id="210409"/>
    <lineage>
        <taxon>Eukaryota</taxon>
        <taxon>Metazoa</taxon>
        <taxon>Ecdysozoa</taxon>
        <taxon>Arthropoda</taxon>
        <taxon>Crustacea</taxon>
        <taxon>Multicrustacea</taxon>
        <taxon>Malacostraca</taxon>
        <taxon>Eumalacostraca</taxon>
        <taxon>Eucarida</taxon>
        <taxon>Decapoda</taxon>
        <taxon>Pleocyemata</taxon>
        <taxon>Brachyura</taxon>
        <taxon>Eubrachyura</taxon>
        <taxon>Portunoidea</taxon>
        <taxon>Portunidae</taxon>
        <taxon>Portuninae</taxon>
        <taxon>Portunus</taxon>
    </lineage>
</organism>
<gene>
    <name evidence="1" type="ORF">E2C01_021909</name>
</gene>
<sequence length="121" mass="12887">MKLAGGAAVRTTEEHLEGLVTKVAPDSLQEVALDIKVDKLAQNDVSVSDIEDTLKVDKGHHTVLREARVKINKAVVTPSSPGDEALPLKRAWRNSPSVIGTPSSSSGCSKVDIRRSYLTGA</sequence>
<reference evidence="1 2" key="1">
    <citation type="submission" date="2019-05" db="EMBL/GenBank/DDBJ databases">
        <title>Another draft genome of Portunus trituberculatus and its Hox gene families provides insights of decapod evolution.</title>
        <authorList>
            <person name="Jeong J.-H."/>
            <person name="Song I."/>
            <person name="Kim S."/>
            <person name="Choi T."/>
            <person name="Kim D."/>
            <person name="Ryu S."/>
            <person name="Kim W."/>
        </authorList>
    </citation>
    <scope>NUCLEOTIDE SEQUENCE [LARGE SCALE GENOMIC DNA]</scope>
    <source>
        <tissue evidence="1">Muscle</tissue>
    </source>
</reference>
<comment type="caution">
    <text evidence="1">The sequence shown here is derived from an EMBL/GenBank/DDBJ whole genome shotgun (WGS) entry which is preliminary data.</text>
</comment>
<keyword evidence="2" id="KW-1185">Reference proteome</keyword>
<dbReference type="EMBL" id="VSRR010001953">
    <property type="protein sequence ID" value="MPC28699.1"/>
    <property type="molecule type" value="Genomic_DNA"/>
</dbReference>